<sequence>MRPAPPAGKANGTKPCATLVRPPAPPPMEDTGPEIAVVGSRVACLLRDARAVVGKQRRASTPPKPLTKFPPKRVTRLTSLTITPAVVDPPQEAVSQQRADPGAFLSALDAAKGSPEQQLERLSELRHWLREPQNILRNALCGTLVDLVLSLKTDPRVSVRAASILLHHCDASAFPSLPVVSRRLHELCEVGLEGHFLEDVLLQEELIQPMIQLLSNEELLLRQPSVLWDILEAFKSCSNNEAVMGQMATLGAIPGVNSLVQNIMQLFGDPSSFPSEVSPANKNLTRSLLSPACLLLREFSTSHSQQLYKLGSLGRIVDILERFRDDVDVVEAAARTMARVVSNDTCLEYYRDNIHTCSVVVAALEANMEIGGIIVTRLCSVLARLVECSREIRDWFMERQHQTLLRLVRTHIVQLTAANEDAESYRVDPEAVQQEELLQSVTWLVGVAMMSSSCSTAFVREITPLLVGFLKDFNVSKWHLTFIYTLMCLSNLSFFFAALEKAENGPSELRQLYETLGPILAGVIFDGDAEATVEATRVLGNISLTNVGRDWMESNRCDEVCIVFLGHEDPRIVYNCFGVLLNLTAADTCRAAADPDLTQTILQHTARYTRAETIAEEKEREFRRRQGSTVKGLIEGVSYTDQIADVVEKLLLNISGLILS</sequence>
<feature type="region of interest" description="Disordered" evidence="1">
    <location>
        <begin position="1"/>
        <end position="31"/>
    </location>
</feature>
<dbReference type="PANTHER" id="PTHR21356:SF1">
    <property type="entry name" value="ARMADILLO REPEAT-CONTAINING PROTEIN 2"/>
    <property type="match status" value="1"/>
</dbReference>
<protein>
    <submittedName>
        <fullName evidence="2">Uncharacterized protein</fullName>
    </submittedName>
</protein>
<gene>
    <name evidence="2" type="ORF">TCIL3000_11_2730</name>
</gene>
<dbReference type="InterPro" id="IPR011989">
    <property type="entry name" value="ARM-like"/>
</dbReference>
<dbReference type="SUPFAM" id="SSF48371">
    <property type="entry name" value="ARM repeat"/>
    <property type="match status" value="1"/>
</dbReference>
<organism evidence="2">
    <name type="scientific">Trypanosoma congolense (strain IL3000)</name>
    <dbReference type="NCBI Taxonomy" id="1068625"/>
    <lineage>
        <taxon>Eukaryota</taxon>
        <taxon>Discoba</taxon>
        <taxon>Euglenozoa</taxon>
        <taxon>Kinetoplastea</taxon>
        <taxon>Metakinetoplastina</taxon>
        <taxon>Trypanosomatida</taxon>
        <taxon>Trypanosomatidae</taxon>
        <taxon>Trypanosoma</taxon>
        <taxon>Nannomonas</taxon>
    </lineage>
</organism>
<dbReference type="GO" id="GO:0044782">
    <property type="term" value="P:cilium organization"/>
    <property type="evidence" value="ECO:0007669"/>
    <property type="project" value="TreeGrafter"/>
</dbReference>
<proteinExistence type="predicted"/>
<dbReference type="Gene3D" id="1.25.10.10">
    <property type="entry name" value="Leucine-rich Repeat Variant"/>
    <property type="match status" value="2"/>
</dbReference>
<evidence type="ECO:0000256" key="1">
    <source>
        <dbReference type="SAM" id="MobiDB-lite"/>
    </source>
</evidence>
<dbReference type="VEuPathDB" id="TriTrypDB:TcIL3000.11.2730"/>
<accession>G0UZR0</accession>
<dbReference type="EMBL" id="HE575324">
    <property type="protein sequence ID" value="CCC94879.1"/>
    <property type="molecule type" value="Genomic_DNA"/>
</dbReference>
<dbReference type="AlphaFoldDB" id="G0UZR0"/>
<dbReference type="InterPro" id="IPR038905">
    <property type="entry name" value="ARMC2"/>
</dbReference>
<dbReference type="PANTHER" id="PTHR21356">
    <property type="entry name" value="ARMADILLO REPEAT CONTAINING 2"/>
    <property type="match status" value="1"/>
</dbReference>
<evidence type="ECO:0000313" key="2">
    <source>
        <dbReference type="EMBL" id="CCC94879.1"/>
    </source>
</evidence>
<name>G0UZR0_TRYCI</name>
<dbReference type="InterPro" id="IPR016024">
    <property type="entry name" value="ARM-type_fold"/>
</dbReference>
<reference evidence="2" key="1">
    <citation type="journal article" date="2012" name="Proc. Natl. Acad. Sci. U.S.A.">
        <title>Antigenic diversity is generated by distinct evolutionary mechanisms in African trypanosome species.</title>
        <authorList>
            <person name="Jackson A.P."/>
            <person name="Berry A."/>
            <person name="Aslett M."/>
            <person name="Allison H.C."/>
            <person name="Burton P."/>
            <person name="Vavrova-Anderson J."/>
            <person name="Brown R."/>
            <person name="Browne H."/>
            <person name="Corton N."/>
            <person name="Hauser H."/>
            <person name="Gamble J."/>
            <person name="Gilderthorp R."/>
            <person name="Marcello L."/>
            <person name="McQuillan J."/>
            <person name="Otto T.D."/>
            <person name="Quail M.A."/>
            <person name="Sanders M.J."/>
            <person name="van Tonder A."/>
            <person name="Ginger M.L."/>
            <person name="Field M.C."/>
            <person name="Barry J.D."/>
            <person name="Hertz-Fowler C."/>
            <person name="Berriman M."/>
        </authorList>
    </citation>
    <scope>NUCLEOTIDE SEQUENCE</scope>
    <source>
        <strain evidence="2">IL3000</strain>
    </source>
</reference>